<keyword evidence="3 5" id="KW-1133">Transmembrane helix</keyword>
<comment type="caution">
    <text evidence="8">The sequence shown here is derived from an EMBL/GenBank/DDBJ whole genome shotgun (WGS) entry which is preliminary data.</text>
</comment>
<reference evidence="8" key="1">
    <citation type="submission" date="2021-03" db="EMBL/GenBank/DDBJ databases">
        <authorList>
            <person name="Bekaert M."/>
        </authorList>
    </citation>
    <scope>NUCLEOTIDE SEQUENCE</scope>
</reference>
<sequence length="1119" mass="130297">MSADQKIKPTCKSVGKDNASVDIWLKKSLNQNDIKEKQQKKTQTFVSSGFEKPNKIIQGMIVSKRDDTGEIQKVPCIRVPQDIDHEDVYEELLKWTPDAKPPKAVLSLTGGSTHFLNNETLVSRLKSGLLNLITTTSLWIFTGGTNYGITTSVGEAVREYKEKHDKNDHIMAFGFLPWFKNLQNRIEPNHTHFVMVEGSEDKASQLRTKLRFYFQKKQIPVILLIVEGGYKTFERVLLSVKRGMPVLIIEGSGKAADFISKGYRLSENKTSDESSIFTETFTSEMLPLAKRITTDTNVDPIKLVEQLKECLQKRKMINVFSLDDTNETLDRMIQNIIFMIRNKDDKMDTEKKIQLVNRWNRPDIAEKEIFNMEKRQDIEKIRDSLKDKDSAISDLFRKSLVDNRKDFVTLVLKYILETKCYQQFVTENLSLLYSECMDPGGSCRAGQLLQEYIQSSKLRIRKTDDNKIDTSDSKNLDRINKAVMLLLGNNKLQAITKEEHRPFTSKDPFKELFIWAVLMNRKEMAKLFWKKDRDFICAALYASSLAKKLEKAASSEGYMELTKYFAEDSRYYEQLAYDVMTELYIKDKHKARQLLVQKVQRYGSTTLFELSQHNHLMKFVEHTACQTKLNIIWKGNILPYTSHAKVIVAAFVPFMIQSIMIQDEKDKKGEYTPQIANSRYISHEQRDFPNVKSVWSSKSGIESTKMQNQTGLAEQWNEIEFHQRIKNIYYFYNSPVTKFIFSLLAYIAFLVVFSLFVLTDLHPVSEGGISYKEYIIFGWATSMMTEELRQAFVLNTALLKYITWFKFWTIFEVFMYSLFYTSVLLRLTLSGDDFFYARAMYAITLGTFILNSMQFFIVSTAIGPKVIMIGRLIFDIIFFVLIFAVFVFGFGIIYHAIMYPNSEPGYLLFKEIIYIPYWQLYGELFLDTFQGTETDCTKDPELYKNGTMTRCPEVSEINYMLLAVYTVLTHIILVNFLIAMFSHTFTRSQDNNELVWKFHRFSLVQEYYDRCLLIPPLIILSHMKRAFFFILDKCCHVSNTKQVNVFRIDMKLKEKKRIDLLEKDAVNSYSNASVSLRKYRARAISSDEGSYSHDAEHSLHEQVEKMNKEVESFKISWKR</sequence>
<keyword evidence="4 5" id="KW-0472">Membrane</keyword>
<comment type="subcellular location">
    <subcellularLocation>
        <location evidence="1">Membrane</location>
        <topology evidence="1">Multi-pass membrane protein</topology>
    </subcellularLocation>
</comment>
<gene>
    <name evidence="8" type="ORF">MEDL_37043</name>
</gene>
<dbReference type="Pfam" id="PF25508">
    <property type="entry name" value="TRPM2"/>
    <property type="match status" value="1"/>
</dbReference>
<feature type="domain" description="LSDAT prokaryote" evidence="6">
    <location>
        <begin position="104"/>
        <end position="288"/>
    </location>
</feature>
<evidence type="ECO:0000256" key="5">
    <source>
        <dbReference type="SAM" id="Phobius"/>
    </source>
</evidence>
<evidence type="ECO:0000256" key="1">
    <source>
        <dbReference type="ARBA" id="ARBA00004141"/>
    </source>
</evidence>
<name>A0A8S3STC2_MYTED</name>
<keyword evidence="2 5" id="KW-0812">Transmembrane</keyword>
<accession>A0A8S3STC2</accession>
<organism evidence="8 9">
    <name type="scientific">Mytilus edulis</name>
    <name type="common">Blue mussel</name>
    <dbReference type="NCBI Taxonomy" id="6550"/>
    <lineage>
        <taxon>Eukaryota</taxon>
        <taxon>Metazoa</taxon>
        <taxon>Spiralia</taxon>
        <taxon>Lophotrochozoa</taxon>
        <taxon>Mollusca</taxon>
        <taxon>Bivalvia</taxon>
        <taxon>Autobranchia</taxon>
        <taxon>Pteriomorphia</taxon>
        <taxon>Mytilida</taxon>
        <taxon>Mytiloidea</taxon>
        <taxon>Mytilidae</taxon>
        <taxon>Mytilinae</taxon>
        <taxon>Mytilus</taxon>
    </lineage>
</organism>
<dbReference type="AlphaFoldDB" id="A0A8S3STC2"/>
<feature type="transmembrane region" description="Helical" evidence="5">
    <location>
        <begin position="739"/>
        <end position="758"/>
    </location>
</feature>
<dbReference type="Pfam" id="PF18171">
    <property type="entry name" value="LSDAT_prok"/>
    <property type="match status" value="1"/>
</dbReference>
<feature type="transmembrane region" description="Helical" evidence="5">
    <location>
        <begin position="839"/>
        <end position="860"/>
    </location>
</feature>
<dbReference type="Proteomes" id="UP000683360">
    <property type="component" value="Unassembled WGS sequence"/>
</dbReference>
<dbReference type="InterPro" id="IPR041482">
    <property type="entry name" value="LSDAT_prok"/>
</dbReference>
<evidence type="ECO:0000259" key="7">
    <source>
        <dbReference type="Pfam" id="PF25508"/>
    </source>
</evidence>
<feature type="transmembrane region" description="Helical" evidence="5">
    <location>
        <begin position="798"/>
        <end position="819"/>
    </location>
</feature>
<dbReference type="InterPro" id="IPR057366">
    <property type="entry name" value="TRPM-like"/>
</dbReference>
<dbReference type="PANTHER" id="PTHR13800">
    <property type="entry name" value="TRANSIENT RECEPTOR POTENTIAL CATION CHANNEL, SUBFAMILY M, MEMBER 6"/>
    <property type="match status" value="1"/>
</dbReference>
<evidence type="ECO:0000256" key="2">
    <source>
        <dbReference type="ARBA" id="ARBA00022692"/>
    </source>
</evidence>
<dbReference type="OrthoDB" id="310870at2759"/>
<evidence type="ECO:0000256" key="4">
    <source>
        <dbReference type="ARBA" id="ARBA00023136"/>
    </source>
</evidence>
<dbReference type="GO" id="GO:0005886">
    <property type="term" value="C:plasma membrane"/>
    <property type="evidence" value="ECO:0007669"/>
    <property type="project" value="TreeGrafter"/>
</dbReference>
<evidence type="ECO:0000259" key="6">
    <source>
        <dbReference type="Pfam" id="PF18171"/>
    </source>
</evidence>
<protein>
    <recommendedName>
        <fullName evidence="10">TRPM3</fullName>
    </recommendedName>
</protein>
<evidence type="ECO:0000313" key="8">
    <source>
        <dbReference type="EMBL" id="CAG2223667.1"/>
    </source>
</evidence>
<evidence type="ECO:0008006" key="10">
    <source>
        <dbReference type="Google" id="ProtNLM"/>
    </source>
</evidence>
<feature type="domain" description="TRPM-like" evidence="7">
    <location>
        <begin position="385"/>
        <end position="622"/>
    </location>
</feature>
<keyword evidence="9" id="KW-1185">Reference proteome</keyword>
<proteinExistence type="predicted"/>
<dbReference type="PANTHER" id="PTHR13800:SF12">
    <property type="entry name" value="TRANSIENT RECEPTOR POTENTIAL CATION CHANNEL SUBFAMILY M MEMBER-LIKE 2"/>
    <property type="match status" value="1"/>
</dbReference>
<evidence type="ECO:0000313" key="9">
    <source>
        <dbReference type="Proteomes" id="UP000683360"/>
    </source>
</evidence>
<evidence type="ECO:0000256" key="3">
    <source>
        <dbReference type="ARBA" id="ARBA00022989"/>
    </source>
</evidence>
<dbReference type="GO" id="GO:0099604">
    <property type="term" value="F:ligand-gated calcium channel activity"/>
    <property type="evidence" value="ECO:0007669"/>
    <property type="project" value="TreeGrafter"/>
</dbReference>
<feature type="transmembrane region" description="Helical" evidence="5">
    <location>
        <begin position="957"/>
        <end position="978"/>
    </location>
</feature>
<dbReference type="EMBL" id="CAJPWZ010001791">
    <property type="protein sequence ID" value="CAG2223667.1"/>
    <property type="molecule type" value="Genomic_DNA"/>
</dbReference>
<feature type="transmembrane region" description="Helical" evidence="5">
    <location>
        <begin position="872"/>
        <end position="897"/>
    </location>
</feature>
<dbReference type="InterPro" id="IPR050927">
    <property type="entry name" value="TRPM"/>
</dbReference>